<feature type="compositionally biased region" description="Basic residues" evidence="1">
    <location>
        <begin position="7"/>
        <end position="17"/>
    </location>
</feature>
<comment type="caution">
    <text evidence="2">The sequence shown here is derived from an EMBL/GenBank/DDBJ whole genome shotgun (WGS) entry which is preliminary data.</text>
</comment>
<evidence type="ECO:0000313" key="3">
    <source>
        <dbReference type="Proteomes" id="UP001059596"/>
    </source>
</evidence>
<keyword evidence="3" id="KW-1185">Reference proteome</keyword>
<evidence type="ECO:0000256" key="1">
    <source>
        <dbReference type="SAM" id="MobiDB-lite"/>
    </source>
</evidence>
<sequence length="84" mass="9718">MWPASRKGVRRERKHKTQAAGYTEGGTKGHNRRTQRQKAAINLRRGLTAFHKGVAEKKAYFAVFSQLSERVWHSKSVEIRQKAR</sequence>
<accession>A0A9P9YCV8</accession>
<dbReference type="Proteomes" id="UP001059596">
    <property type="component" value="Unassembled WGS sequence"/>
</dbReference>
<dbReference type="AlphaFoldDB" id="A0A9P9YCV8"/>
<feature type="region of interest" description="Disordered" evidence="1">
    <location>
        <begin position="1"/>
        <end position="37"/>
    </location>
</feature>
<organism evidence="2 3">
    <name type="scientific">Drosophila gunungcola</name>
    <name type="common">fruit fly</name>
    <dbReference type="NCBI Taxonomy" id="103775"/>
    <lineage>
        <taxon>Eukaryota</taxon>
        <taxon>Metazoa</taxon>
        <taxon>Ecdysozoa</taxon>
        <taxon>Arthropoda</taxon>
        <taxon>Hexapoda</taxon>
        <taxon>Insecta</taxon>
        <taxon>Pterygota</taxon>
        <taxon>Neoptera</taxon>
        <taxon>Endopterygota</taxon>
        <taxon>Diptera</taxon>
        <taxon>Brachycera</taxon>
        <taxon>Muscomorpha</taxon>
        <taxon>Ephydroidea</taxon>
        <taxon>Drosophilidae</taxon>
        <taxon>Drosophila</taxon>
        <taxon>Sophophora</taxon>
    </lineage>
</organism>
<proteinExistence type="predicted"/>
<evidence type="ECO:0000313" key="2">
    <source>
        <dbReference type="EMBL" id="KAI8034638.1"/>
    </source>
</evidence>
<protein>
    <submittedName>
        <fullName evidence="2">Uncharacterized protein</fullName>
    </submittedName>
</protein>
<gene>
    <name evidence="2" type="ORF">M5D96_012600</name>
</gene>
<dbReference type="EMBL" id="JAMKOV010000065">
    <property type="protein sequence ID" value="KAI8034638.1"/>
    <property type="molecule type" value="Genomic_DNA"/>
</dbReference>
<name>A0A9P9YCV8_9MUSC</name>
<reference evidence="2" key="1">
    <citation type="journal article" date="2023" name="Genome Biol. Evol.">
        <title>Long-read-based Genome Assembly of Drosophila gunungcola Reveals Fewer Chemosensory Genes in Flower-breeding Species.</title>
        <authorList>
            <person name="Negi A."/>
            <person name="Liao B.Y."/>
            <person name="Yeh S.D."/>
        </authorList>
    </citation>
    <scope>NUCLEOTIDE SEQUENCE</scope>
    <source>
        <strain evidence="2">Sukarami</strain>
    </source>
</reference>